<name>A0A9P6GCW5_9PLEO</name>
<proteinExistence type="predicted"/>
<dbReference type="OrthoDB" id="2951834at2759"/>
<evidence type="ECO:0000313" key="1">
    <source>
        <dbReference type="EMBL" id="KAF9733397.1"/>
    </source>
</evidence>
<sequence>MAYPSLTGLTLELRERIYESLLTHAPNSSFTPGPASAPASPICALLTLNRQIHFEITTFLKSRLLVLLKTNDPEFISKTLTTQWGPSTMTFVSQLRSADLSTLKSAANAPVAMELDFYMFMPGKETTSTAAFLVPASSLKTMVDAQGSPSFYIWTMQAELSVKMVDTFSHARDEAEEKLLLRPYTTGFLRPCFVGVSTTGVAPRTAALLRGKLNGDYEASGHLNKLRSLLNWAADRAEEDWEAAVGRFGMARRYAEMVWGNHEECMAAGRPFDGIHQLWLIHSSVCAELVQVLLNIATGGPMGTIPTGDKEEENAAFVKARKAAGEAIRFLTARPEWGRPETEGSPRAMLFLRKSKAKLSFRAHAACKAMGDVDAAVQYLREALKYEPETSDILLRRIEGLKEEGARDAEDVQGAVKWE</sequence>
<evidence type="ECO:0000313" key="2">
    <source>
        <dbReference type="Proteomes" id="UP000756921"/>
    </source>
</evidence>
<dbReference type="AlphaFoldDB" id="A0A9P6GCW5"/>
<dbReference type="Proteomes" id="UP000756921">
    <property type="component" value="Unassembled WGS sequence"/>
</dbReference>
<accession>A0A9P6GCW5</accession>
<comment type="caution">
    <text evidence="1">The sequence shown here is derived from an EMBL/GenBank/DDBJ whole genome shotgun (WGS) entry which is preliminary data.</text>
</comment>
<gene>
    <name evidence="1" type="ORF">PMIN01_09080</name>
</gene>
<protein>
    <submittedName>
        <fullName evidence="1">Uncharacterized protein</fullName>
    </submittedName>
</protein>
<dbReference type="EMBL" id="WJXW01000009">
    <property type="protein sequence ID" value="KAF9733397.1"/>
    <property type="molecule type" value="Genomic_DNA"/>
</dbReference>
<organism evidence="1 2">
    <name type="scientific">Paraphaeosphaeria minitans</name>
    <dbReference type="NCBI Taxonomy" id="565426"/>
    <lineage>
        <taxon>Eukaryota</taxon>
        <taxon>Fungi</taxon>
        <taxon>Dikarya</taxon>
        <taxon>Ascomycota</taxon>
        <taxon>Pezizomycotina</taxon>
        <taxon>Dothideomycetes</taxon>
        <taxon>Pleosporomycetidae</taxon>
        <taxon>Pleosporales</taxon>
        <taxon>Massarineae</taxon>
        <taxon>Didymosphaeriaceae</taxon>
        <taxon>Paraphaeosphaeria</taxon>
    </lineage>
</organism>
<reference evidence="1" key="1">
    <citation type="journal article" date="2020" name="Mol. Plant Microbe Interact.">
        <title>Genome Sequence of the Biocontrol Agent Coniothyrium minitans strain Conio (IMI 134523).</title>
        <authorList>
            <person name="Patel D."/>
            <person name="Shittu T.A."/>
            <person name="Baroncelli R."/>
            <person name="Muthumeenakshi S."/>
            <person name="Osborne T.H."/>
            <person name="Janganan T.K."/>
            <person name="Sreenivasaprasad S."/>
        </authorList>
    </citation>
    <scope>NUCLEOTIDE SEQUENCE</scope>
    <source>
        <strain evidence="1">Conio</strain>
    </source>
</reference>
<keyword evidence="2" id="KW-1185">Reference proteome</keyword>